<protein>
    <submittedName>
        <fullName evidence="1">DUF3630 family protein</fullName>
    </submittedName>
</protein>
<dbReference type="EMBL" id="JAOTJC010000007">
    <property type="protein sequence ID" value="MCU7554739.1"/>
    <property type="molecule type" value="Genomic_DNA"/>
</dbReference>
<sequence length="110" mass="12584">MQQLTLSRLQEALQFQPPVVTVHVPLPESAAQTLQWTRHFARLTGLTVISEDWGADRYQAVLTGTELRVMLNIEWLCESIWLEAAGGNGNDAETLWRWCQSWSLPPDHDR</sequence>
<evidence type="ECO:0000313" key="1">
    <source>
        <dbReference type="EMBL" id="MCU7554739.1"/>
    </source>
</evidence>
<keyword evidence="2" id="KW-1185">Reference proteome</keyword>
<proteinExistence type="predicted"/>
<reference evidence="2" key="1">
    <citation type="submission" date="2023-07" db="EMBL/GenBank/DDBJ databases">
        <title>Study on multiphase classification of strain Alteromonas salexigens isolated from the Yellow Sea.</title>
        <authorList>
            <person name="Sun L."/>
        </authorList>
    </citation>
    <scope>NUCLEOTIDE SEQUENCE [LARGE SCALE GENOMIC DNA]</scope>
    <source>
        <strain evidence="2">ASW11-19</strain>
    </source>
</reference>
<gene>
    <name evidence="1" type="ORF">OCL06_09020</name>
</gene>
<dbReference type="RefSeq" id="WP_262993653.1">
    <property type="nucleotide sequence ID" value="NZ_JAOTJC010000007.1"/>
</dbReference>
<comment type="caution">
    <text evidence="1">The sequence shown here is derived from an EMBL/GenBank/DDBJ whole genome shotgun (WGS) entry which is preliminary data.</text>
</comment>
<dbReference type="Pfam" id="PF12305">
    <property type="entry name" value="DUF3630"/>
    <property type="match status" value="1"/>
</dbReference>
<name>A0ABT2VNR8_9ALTE</name>
<organism evidence="1 2">
    <name type="scientific">Alteromonas salexigens</name>
    <dbReference type="NCBI Taxonomy" id="2982530"/>
    <lineage>
        <taxon>Bacteria</taxon>
        <taxon>Pseudomonadati</taxon>
        <taxon>Pseudomonadota</taxon>
        <taxon>Gammaproteobacteria</taxon>
        <taxon>Alteromonadales</taxon>
        <taxon>Alteromonadaceae</taxon>
        <taxon>Alteromonas/Salinimonas group</taxon>
        <taxon>Alteromonas</taxon>
    </lineage>
</organism>
<dbReference type="InterPro" id="IPR022080">
    <property type="entry name" value="DUF3630"/>
</dbReference>
<accession>A0ABT2VNR8</accession>
<dbReference type="Proteomes" id="UP001209257">
    <property type="component" value="Unassembled WGS sequence"/>
</dbReference>
<evidence type="ECO:0000313" key="2">
    <source>
        <dbReference type="Proteomes" id="UP001209257"/>
    </source>
</evidence>